<dbReference type="InterPro" id="IPR002925">
    <property type="entry name" value="Dienelactn_hydro"/>
</dbReference>
<dbReference type="AlphaFoldDB" id="A0A6J4IPT4"/>
<proteinExistence type="predicted"/>
<evidence type="ECO:0000256" key="1">
    <source>
        <dbReference type="SAM" id="MobiDB-lite"/>
    </source>
</evidence>
<protein>
    <recommendedName>
        <fullName evidence="3">Dienelactone hydrolase domain-containing protein</fullName>
    </recommendedName>
</protein>
<dbReference type="GO" id="GO:0016787">
    <property type="term" value="F:hydrolase activity"/>
    <property type="evidence" value="ECO:0007669"/>
    <property type="project" value="InterPro"/>
</dbReference>
<accession>A0A6J4IPT4</accession>
<sequence>MNPKLHKYIEKLDPTQSYLVTEFVDNYEDGVMRRRDLVERVYSITGSVAVAASTLLALGVKPAFADPLASGNAAPPAQSGPMSPFTVAENDPAITAGPVTYRSSDGATIQAYWARPSAAGRYPAVLICHENAGTSEHFRDITRRFAKQGYVALHPDLLSRRGGTDAVPANERGGALTGPGATEQFVEDFRAAMTFLRQQSFVAGDRIGMTGYCYGGGMTWNVAIKEPTLRAAAPYYGTTAYPNEVGNIRAAVLGVYAGNDERVNMQIDNNRSQLQANGRTFRINVYPDSPHGFFNDTRPMTYTEVAATNAWRDTLAWFNTYLRAGALPQTGDAETVEEEVIEE</sequence>
<organism evidence="4">
    <name type="scientific">uncultured Chloroflexota bacterium</name>
    <dbReference type="NCBI Taxonomy" id="166587"/>
    <lineage>
        <taxon>Bacteria</taxon>
        <taxon>Bacillati</taxon>
        <taxon>Chloroflexota</taxon>
        <taxon>environmental samples</taxon>
    </lineage>
</organism>
<evidence type="ECO:0000256" key="2">
    <source>
        <dbReference type="SAM" id="Phobius"/>
    </source>
</evidence>
<dbReference type="Gene3D" id="3.40.50.1820">
    <property type="entry name" value="alpha/beta hydrolase"/>
    <property type="match status" value="1"/>
</dbReference>
<dbReference type="EMBL" id="CADCTC010000149">
    <property type="protein sequence ID" value="CAA9258547.1"/>
    <property type="molecule type" value="Genomic_DNA"/>
</dbReference>
<dbReference type="InterPro" id="IPR051049">
    <property type="entry name" value="Dienelactone_hydrolase-like"/>
</dbReference>
<dbReference type="Pfam" id="PF01738">
    <property type="entry name" value="DLH"/>
    <property type="match status" value="1"/>
</dbReference>
<dbReference type="PANTHER" id="PTHR46623:SF6">
    <property type="entry name" value="ALPHA_BETA-HYDROLASES SUPERFAMILY PROTEIN"/>
    <property type="match status" value="1"/>
</dbReference>
<feature type="region of interest" description="Disordered" evidence="1">
    <location>
        <begin position="70"/>
        <end position="89"/>
    </location>
</feature>
<keyword evidence="2" id="KW-0812">Transmembrane</keyword>
<dbReference type="PANTHER" id="PTHR46623">
    <property type="entry name" value="CARBOXYMETHYLENEBUTENOLIDASE-RELATED"/>
    <property type="match status" value="1"/>
</dbReference>
<dbReference type="InterPro" id="IPR029058">
    <property type="entry name" value="AB_hydrolase_fold"/>
</dbReference>
<keyword evidence="2" id="KW-1133">Transmembrane helix</keyword>
<reference evidence="4" key="1">
    <citation type="submission" date="2020-02" db="EMBL/GenBank/DDBJ databases">
        <authorList>
            <person name="Meier V. D."/>
        </authorList>
    </citation>
    <scope>NUCLEOTIDE SEQUENCE</scope>
    <source>
        <strain evidence="4">AVDCRST_MAG77</strain>
    </source>
</reference>
<keyword evidence="2" id="KW-0472">Membrane</keyword>
<evidence type="ECO:0000313" key="4">
    <source>
        <dbReference type="EMBL" id="CAA9258547.1"/>
    </source>
</evidence>
<feature type="domain" description="Dienelactone hydrolase" evidence="3">
    <location>
        <begin position="109"/>
        <end position="322"/>
    </location>
</feature>
<name>A0A6J4IPT4_9CHLR</name>
<feature type="transmembrane region" description="Helical" evidence="2">
    <location>
        <begin position="41"/>
        <end position="60"/>
    </location>
</feature>
<gene>
    <name evidence="4" type="ORF">AVDCRST_MAG77-2559</name>
</gene>
<evidence type="ECO:0000259" key="3">
    <source>
        <dbReference type="Pfam" id="PF01738"/>
    </source>
</evidence>
<dbReference type="SUPFAM" id="SSF53474">
    <property type="entry name" value="alpha/beta-Hydrolases"/>
    <property type="match status" value="1"/>
</dbReference>